<protein>
    <submittedName>
        <fullName evidence="1">Uncharacterized protein</fullName>
    </submittedName>
</protein>
<reference evidence="1 2" key="1">
    <citation type="submission" date="2020-06" db="EMBL/GenBank/DDBJ databases">
        <title>Transcriptomic and genomic resources for Thalictrum thalictroides and T. hernandezii: Facilitating candidate gene discovery in an emerging model plant lineage.</title>
        <authorList>
            <person name="Arias T."/>
            <person name="Riano-Pachon D.M."/>
            <person name="Di Stilio V.S."/>
        </authorList>
    </citation>
    <scope>NUCLEOTIDE SEQUENCE [LARGE SCALE GENOMIC DNA]</scope>
    <source>
        <strain evidence="2">cv. WT478/WT964</strain>
        <tissue evidence="1">Leaves</tissue>
    </source>
</reference>
<evidence type="ECO:0000313" key="2">
    <source>
        <dbReference type="Proteomes" id="UP000554482"/>
    </source>
</evidence>
<sequence length="66" mass="7472">MTGNRLNVHLEENPGGSSGHHVALNGNLYLTDWNDNVIQNLIDHRWQKDEDVIDTLLYRATLDSDG</sequence>
<proteinExistence type="predicted"/>
<keyword evidence="2" id="KW-1185">Reference proteome</keyword>
<dbReference type="EMBL" id="JABWDY010043518">
    <property type="protein sequence ID" value="KAF5175851.1"/>
    <property type="molecule type" value="Genomic_DNA"/>
</dbReference>
<comment type="caution">
    <text evidence="1">The sequence shown here is derived from an EMBL/GenBank/DDBJ whole genome shotgun (WGS) entry which is preliminary data.</text>
</comment>
<dbReference type="Proteomes" id="UP000554482">
    <property type="component" value="Unassembled WGS sequence"/>
</dbReference>
<gene>
    <name evidence="1" type="ORF">FRX31_034569</name>
</gene>
<organism evidence="1 2">
    <name type="scientific">Thalictrum thalictroides</name>
    <name type="common">Rue-anemone</name>
    <name type="synonym">Anemone thalictroides</name>
    <dbReference type="NCBI Taxonomy" id="46969"/>
    <lineage>
        <taxon>Eukaryota</taxon>
        <taxon>Viridiplantae</taxon>
        <taxon>Streptophyta</taxon>
        <taxon>Embryophyta</taxon>
        <taxon>Tracheophyta</taxon>
        <taxon>Spermatophyta</taxon>
        <taxon>Magnoliopsida</taxon>
        <taxon>Ranunculales</taxon>
        <taxon>Ranunculaceae</taxon>
        <taxon>Thalictroideae</taxon>
        <taxon>Thalictrum</taxon>
    </lineage>
</organism>
<evidence type="ECO:0000313" key="1">
    <source>
        <dbReference type="EMBL" id="KAF5175851.1"/>
    </source>
</evidence>
<dbReference type="AlphaFoldDB" id="A0A7J6UTQ8"/>
<name>A0A7J6UTQ8_THATH</name>
<accession>A0A7J6UTQ8</accession>